<evidence type="ECO:0000313" key="2">
    <source>
        <dbReference type="Proteomes" id="UP001234178"/>
    </source>
</evidence>
<keyword evidence="2" id="KW-1185">Reference proteome</keyword>
<dbReference type="EMBL" id="JAOYFB010000036">
    <property type="protein sequence ID" value="KAK4018645.1"/>
    <property type="molecule type" value="Genomic_DNA"/>
</dbReference>
<comment type="caution">
    <text evidence="1">The sequence shown here is derived from an EMBL/GenBank/DDBJ whole genome shotgun (WGS) entry which is preliminary data.</text>
</comment>
<evidence type="ECO:0000313" key="1">
    <source>
        <dbReference type="EMBL" id="KAK4018645.1"/>
    </source>
</evidence>
<gene>
    <name evidence="1" type="ORF">OUZ56_000690</name>
</gene>
<organism evidence="1 2">
    <name type="scientific">Daphnia magna</name>
    <dbReference type="NCBI Taxonomy" id="35525"/>
    <lineage>
        <taxon>Eukaryota</taxon>
        <taxon>Metazoa</taxon>
        <taxon>Ecdysozoa</taxon>
        <taxon>Arthropoda</taxon>
        <taxon>Crustacea</taxon>
        <taxon>Branchiopoda</taxon>
        <taxon>Diplostraca</taxon>
        <taxon>Cladocera</taxon>
        <taxon>Anomopoda</taxon>
        <taxon>Daphniidae</taxon>
        <taxon>Daphnia</taxon>
    </lineage>
</organism>
<accession>A0ABR0A0G6</accession>
<dbReference type="Proteomes" id="UP001234178">
    <property type="component" value="Unassembled WGS sequence"/>
</dbReference>
<sequence>MLCETRIDAPRGKRKGLMMRIQHRLVMEIEEPGEQSAAKQVAKKDLLCLPGPRKQKKMTQVGRCANDFLEQV</sequence>
<protein>
    <submittedName>
        <fullName evidence="1">Uncharacterized protein</fullName>
    </submittedName>
</protein>
<proteinExistence type="predicted"/>
<name>A0ABR0A0G6_9CRUS</name>
<reference evidence="1 2" key="1">
    <citation type="journal article" date="2023" name="Nucleic Acids Res.">
        <title>The hologenome of Daphnia magna reveals possible DNA methylation and microbiome-mediated evolution of the host genome.</title>
        <authorList>
            <person name="Chaturvedi A."/>
            <person name="Li X."/>
            <person name="Dhandapani V."/>
            <person name="Marshall H."/>
            <person name="Kissane S."/>
            <person name="Cuenca-Cambronero M."/>
            <person name="Asole G."/>
            <person name="Calvet F."/>
            <person name="Ruiz-Romero M."/>
            <person name="Marangio P."/>
            <person name="Guigo R."/>
            <person name="Rago D."/>
            <person name="Mirbahai L."/>
            <person name="Eastwood N."/>
            <person name="Colbourne J.K."/>
            <person name="Zhou J."/>
            <person name="Mallon E."/>
            <person name="Orsini L."/>
        </authorList>
    </citation>
    <scope>NUCLEOTIDE SEQUENCE [LARGE SCALE GENOMIC DNA]</scope>
    <source>
        <strain evidence="1">LRV0_1</strain>
    </source>
</reference>